<evidence type="ECO:0000256" key="10">
    <source>
        <dbReference type="PIRSR" id="PIRSR035805-2"/>
    </source>
</evidence>
<dbReference type="InterPro" id="IPR027417">
    <property type="entry name" value="P-loop_NTPase"/>
</dbReference>
<accession>A0A0R2C8U0</accession>
<evidence type="ECO:0000256" key="4">
    <source>
        <dbReference type="ARBA" id="ARBA00022679"/>
    </source>
</evidence>
<organism evidence="13 14">
    <name type="scientific">Liquorilactobacillus vini DSM 20605</name>
    <dbReference type="NCBI Taxonomy" id="1133569"/>
    <lineage>
        <taxon>Bacteria</taxon>
        <taxon>Bacillati</taxon>
        <taxon>Bacillota</taxon>
        <taxon>Bacilli</taxon>
        <taxon>Lactobacillales</taxon>
        <taxon>Lactobacillaceae</taxon>
        <taxon>Liquorilactobacillus</taxon>
    </lineage>
</organism>
<feature type="binding site" evidence="8">
    <location>
        <position position="169"/>
    </location>
    <ligand>
        <name>Zn(2+)</name>
        <dbReference type="ChEBI" id="CHEBI:29105"/>
    </ligand>
</feature>
<evidence type="ECO:0000256" key="3">
    <source>
        <dbReference type="ARBA" id="ARBA00022634"/>
    </source>
</evidence>
<dbReference type="EMBL" id="AYYX01000072">
    <property type="protein sequence ID" value="KRM84681.1"/>
    <property type="molecule type" value="Genomic_DNA"/>
</dbReference>
<evidence type="ECO:0000256" key="6">
    <source>
        <dbReference type="ARBA" id="ARBA00022777"/>
    </source>
</evidence>
<dbReference type="InterPro" id="IPR020633">
    <property type="entry name" value="Thymidine_kinase_CS"/>
</dbReference>
<proteinExistence type="inferred from homology"/>
<dbReference type="GO" id="GO:0005829">
    <property type="term" value="C:cytosol"/>
    <property type="evidence" value="ECO:0007669"/>
    <property type="project" value="TreeGrafter"/>
</dbReference>
<feature type="binding site" evidence="8">
    <location>
        <begin position="108"/>
        <end position="111"/>
    </location>
    <ligand>
        <name>ATP</name>
        <dbReference type="ChEBI" id="CHEBI:30616"/>
    </ligand>
</feature>
<dbReference type="Gene3D" id="3.40.50.300">
    <property type="entry name" value="P-loop containing nucleotide triphosphate hydrolases"/>
    <property type="match status" value="1"/>
</dbReference>
<keyword evidence="5 8" id="KW-0547">Nucleotide-binding</keyword>
<evidence type="ECO:0000256" key="12">
    <source>
        <dbReference type="RuleBase" id="RU004165"/>
    </source>
</evidence>
<feature type="binding site" evidence="8">
    <location>
        <position position="166"/>
    </location>
    <ligand>
        <name>Zn(2+)</name>
        <dbReference type="ChEBI" id="CHEBI:29105"/>
    </ligand>
</feature>
<dbReference type="PIRSF" id="PIRSF035805">
    <property type="entry name" value="TK_cell"/>
    <property type="match status" value="1"/>
</dbReference>
<evidence type="ECO:0000313" key="14">
    <source>
        <dbReference type="Proteomes" id="UP000051576"/>
    </source>
</evidence>
<sequence>MKFFLKSFILNKKVYFLELFNVAQLFFRYGTMNSGKSIEILKVAHNYEEQHKRVVLLTSAIDNRTQVGEIASRIGLKRSALPIFDQTNLFKIIKDDQQKHDLACVLIDEAQFLKRHHVEELARIVDELKIPVMTFGLKNDFRNELFEGSKYLLLYADKIEEMKTICWFCGKKAIMNLRIDNGQPVYSGAQIKIGGNESYYPVCRHHYLHPPKAMSLKTN</sequence>
<evidence type="ECO:0000256" key="1">
    <source>
        <dbReference type="ARBA" id="ARBA00007587"/>
    </source>
</evidence>
<dbReference type="Gene3D" id="3.30.60.20">
    <property type="match status" value="1"/>
</dbReference>
<dbReference type="eggNOG" id="COG1435">
    <property type="taxonomic scope" value="Bacteria"/>
</dbReference>
<dbReference type="PROSITE" id="PS00603">
    <property type="entry name" value="TK_CELLULAR_TYPE"/>
    <property type="match status" value="1"/>
</dbReference>
<feature type="binding site" evidence="8">
    <location>
        <position position="203"/>
    </location>
    <ligand>
        <name>Zn(2+)</name>
        <dbReference type="ChEBI" id="CHEBI:29105"/>
    </ligand>
</feature>
<keyword evidence="7 8" id="KW-0067">ATP-binding</keyword>
<dbReference type="PATRIC" id="fig|1133569.4.peg.2095"/>
<evidence type="ECO:0000256" key="5">
    <source>
        <dbReference type="ARBA" id="ARBA00022741"/>
    </source>
</evidence>
<dbReference type="EC" id="2.7.1.21" evidence="2 8"/>
<dbReference type="PANTHER" id="PTHR11441">
    <property type="entry name" value="THYMIDINE KINASE"/>
    <property type="match status" value="1"/>
</dbReference>
<dbReference type="Pfam" id="PF00265">
    <property type="entry name" value="TK"/>
    <property type="match status" value="1"/>
</dbReference>
<keyword evidence="4 8" id="KW-0808">Transferase</keyword>
<keyword evidence="8" id="KW-0862">Zinc</keyword>
<keyword evidence="8" id="KW-0479">Metal-binding</keyword>
<comment type="subunit">
    <text evidence="8">Homotetramer.</text>
</comment>
<evidence type="ECO:0000256" key="11">
    <source>
        <dbReference type="RuleBase" id="RU000544"/>
    </source>
</evidence>
<dbReference type="NCBIfam" id="NF003300">
    <property type="entry name" value="PRK04296.1-5"/>
    <property type="match status" value="1"/>
</dbReference>
<dbReference type="STRING" id="1133569.FD21_GL001939"/>
<keyword evidence="6 8" id="KW-0418">Kinase</keyword>
<feature type="binding site" evidence="10">
    <location>
        <position position="199"/>
    </location>
    <ligand>
        <name>substrate</name>
    </ligand>
</feature>
<feature type="binding site" evidence="8">
    <location>
        <begin position="30"/>
        <end position="37"/>
    </location>
    <ligand>
        <name>ATP</name>
        <dbReference type="ChEBI" id="CHEBI:30616"/>
    </ligand>
</feature>
<dbReference type="SUPFAM" id="SSF57716">
    <property type="entry name" value="Glucocorticoid receptor-like (DNA-binding domain)"/>
    <property type="match status" value="1"/>
</dbReference>
<comment type="similarity">
    <text evidence="1 8 12">Belongs to the thymidine kinase family.</text>
</comment>
<dbReference type="GO" id="GO:0071897">
    <property type="term" value="P:DNA biosynthetic process"/>
    <property type="evidence" value="ECO:0007669"/>
    <property type="project" value="UniProtKB-KW"/>
</dbReference>
<evidence type="ECO:0000256" key="7">
    <source>
        <dbReference type="ARBA" id="ARBA00022840"/>
    </source>
</evidence>
<reference evidence="13 14" key="1">
    <citation type="journal article" date="2015" name="Genome Announc.">
        <title>Expanding the biotechnology potential of lactobacilli through comparative genomics of 213 strains and associated genera.</title>
        <authorList>
            <person name="Sun Z."/>
            <person name="Harris H.M."/>
            <person name="McCann A."/>
            <person name="Guo C."/>
            <person name="Argimon S."/>
            <person name="Zhang W."/>
            <person name="Yang X."/>
            <person name="Jeffery I.B."/>
            <person name="Cooney J.C."/>
            <person name="Kagawa T.F."/>
            <person name="Liu W."/>
            <person name="Song Y."/>
            <person name="Salvetti E."/>
            <person name="Wrobel A."/>
            <person name="Rasinkangas P."/>
            <person name="Parkhill J."/>
            <person name="Rea M.C."/>
            <person name="O'Sullivan O."/>
            <person name="Ritari J."/>
            <person name="Douillard F.P."/>
            <person name="Paul Ross R."/>
            <person name="Yang R."/>
            <person name="Briner A.E."/>
            <person name="Felis G.E."/>
            <person name="de Vos W.M."/>
            <person name="Barrangou R."/>
            <person name="Klaenhammer T.R."/>
            <person name="Caufield P.W."/>
            <person name="Cui Y."/>
            <person name="Zhang H."/>
            <person name="O'Toole P.W."/>
        </authorList>
    </citation>
    <scope>NUCLEOTIDE SEQUENCE [LARGE SCALE GENOMIC DNA]</scope>
    <source>
        <strain evidence="13 14">DSM 20605</strain>
    </source>
</reference>
<evidence type="ECO:0000256" key="8">
    <source>
        <dbReference type="HAMAP-Rule" id="MF_00124"/>
    </source>
</evidence>
<keyword evidence="8" id="KW-0963">Cytoplasm</keyword>
<keyword evidence="14" id="KW-1185">Reference proteome</keyword>
<dbReference type="GO" id="GO:0008270">
    <property type="term" value="F:zinc ion binding"/>
    <property type="evidence" value="ECO:0007669"/>
    <property type="project" value="UniProtKB-UniRule"/>
</dbReference>
<keyword evidence="3 8" id="KW-0237">DNA synthesis</keyword>
<evidence type="ECO:0000256" key="2">
    <source>
        <dbReference type="ARBA" id="ARBA00012118"/>
    </source>
</evidence>
<dbReference type="Proteomes" id="UP000051576">
    <property type="component" value="Unassembled WGS sequence"/>
</dbReference>
<dbReference type="HAMAP" id="MF_00124">
    <property type="entry name" value="Thymidine_kinase"/>
    <property type="match status" value="1"/>
</dbReference>
<name>A0A0R2C8U0_9LACO</name>
<dbReference type="SUPFAM" id="SSF52540">
    <property type="entry name" value="P-loop containing nucleoside triphosphate hydrolases"/>
    <property type="match status" value="1"/>
</dbReference>
<feature type="binding site" evidence="10">
    <location>
        <begin position="191"/>
        <end position="194"/>
    </location>
    <ligand>
        <name>substrate</name>
    </ligand>
</feature>
<feature type="binding site" evidence="8">
    <location>
        <position position="206"/>
    </location>
    <ligand>
        <name>Zn(2+)</name>
        <dbReference type="ChEBI" id="CHEBI:29105"/>
    </ligand>
</feature>
<dbReference type="GO" id="GO:0004797">
    <property type="term" value="F:thymidine kinase activity"/>
    <property type="evidence" value="ECO:0007669"/>
    <property type="project" value="UniProtKB-UniRule"/>
</dbReference>
<dbReference type="NCBIfam" id="NF003299">
    <property type="entry name" value="PRK04296.1-4"/>
    <property type="match status" value="1"/>
</dbReference>
<evidence type="ECO:0000313" key="13">
    <source>
        <dbReference type="EMBL" id="KRM84681.1"/>
    </source>
</evidence>
<protein>
    <recommendedName>
        <fullName evidence="2 8">Thymidine kinase</fullName>
        <ecNumber evidence="2 8">2.7.1.21</ecNumber>
    </recommendedName>
</protein>
<comment type="catalytic activity">
    <reaction evidence="8 11">
        <text>thymidine + ATP = dTMP + ADP + H(+)</text>
        <dbReference type="Rhea" id="RHEA:19129"/>
        <dbReference type="ChEBI" id="CHEBI:15378"/>
        <dbReference type="ChEBI" id="CHEBI:17748"/>
        <dbReference type="ChEBI" id="CHEBI:30616"/>
        <dbReference type="ChEBI" id="CHEBI:63528"/>
        <dbReference type="ChEBI" id="CHEBI:456216"/>
        <dbReference type="EC" id="2.7.1.21"/>
    </reaction>
</comment>
<comment type="subcellular location">
    <subcellularLocation>
        <location evidence="8">Cytoplasm</location>
    </subcellularLocation>
</comment>
<dbReference type="PANTHER" id="PTHR11441:SF0">
    <property type="entry name" value="THYMIDINE KINASE, CYTOSOLIC"/>
    <property type="match status" value="1"/>
</dbReference>
<gene>
    <name evidence="8" type="primary">tdk</name>
    <name evidence="13" type="ORF">FD21_GL001939</name>
</gene>
<dbReference type="GO" id="GO:0005524">
    <property type="term" value="F:ATP binding"/>
    <property type="evidence" value="ECO:0007669"/>
    <property type="project" value="UniProtKB-UniRule"/>
</dbReference>
<evidence type="ECO:0000256" key="9">
    <source>
        <dbReference type="PIRSR" id="PIRSR035805-1"/>
    </source>
</evidence>
<dbReference type="GO" id="GO:0046104">
    <property type="term" value="P:thymidine metabolic process"/>
    <property type="evidence" value="ECO:0007669"/>
    <property type="project" value="TreeGrafter"/>
</dbReference>
<feature type="active site" description="Proton acceptor" evidence="8 9">
    <location>
        <position position="109"/>
    </location>
</feature>
<comment type="caution">
    <text evidence="13">The sequence shown here is derived from an EMBL/GenBank/DDBJ whole genome shotgun (WGS) entry which is preliminary data.</text>
</comment>
<dbReference type="InterPro" id="IPR001267">
    <property type="entry name" value="Thymidine_kinase"/>
</dbReference>
<dbReference type="AlphaFoldDB" id="A0A0R2C8U0"/>